<reference evidence="1" key="1">
    <citation type="submission" date="2021-02" db="EMBL/GenBank/DDBJ databases">
        <authorList>
            <person name="Nowell W R."/>
        </authorList>
    </citation>
    <scope>NUCLEOTIDE SEQUENCE</scope>
</reference>
<evidence type="ECO:0000313" key="1">
    <source>
        <dbReference type="EMBL" id="CAF3941208.1"/>
    </source>
</evidence>
<sequence length="153" mass="17172">MIHNGNIFSFTNQTSSIPPFQTMRLPINPDIVAPDGSLVRNLLTTIGGSMAQFDLPPDEFWRKQNEKEEIVTVDANVCITIPVGTQFQFRTIRHKPFVAVAITMPPWPGHSEAMLRSGIWNASFIGIENSSTKLTNSIYQLFIIVIFLIINII</sequence>
<dbReference type="SUPFAM" id="SSF51182">
    <property type="entry name" value="RmlC-like cupins"/>
    <property type="match status" value="1"/>
</dbReference>
<dbReference type="Proteomes" id="UP000663836">
    <property type="component" value="Unassembled WGS sequence"/>
</dbReference>
<organism evidence="1 2">
    <name type="scientific">Rotaria sordida</name>
    <dbReference type="NCBI Taxonomy" id="392033"/>
    <lineage>
        <taxon>Eukaryota</taxon>
        <taxon>Metazoa</taxon>
        <taxon>Spiralia</taxon>
        <taxon>Gnathifera</taxon>
        <taxon>Rotifera</taxon>
        <taxon>Eurotatoria</taxon>
        <taxon>Bdelloidea</taxon>
        <taxon>Philodinida</taxon>
        <taxon>Philodinidae</taxon>
        <taxon>Rotaria</taxon>
    </lineage>
</organism>
<evidence type="ECO:0000313" key="2">
    <source>
        <dbReference type="Proteomes" id="UP000663836"/>
    </source>
</evidence>
<accession>A0A819JXU0</accession>
<comment type="caution">
    <text evidence="1">The sequence shown here is derived from an EMBL/GenBank/DDBJ whole genome shotgun (WGS) entry which is preliminary data.</text>
</comment>
<dbReference type="InterPro" id="IPR011051">
    <property type="entry name" value="RmlC_Cupin_sf"/>
</dbReference>
<dbReference type="EMBL" id="CAJOBD010003316">
    <property type="protein sequence ID" value="CAF3941208.1"/>
    <property type="molecule type" value="Genomic_DNA"/>
</dbReference>
<gene>
    <name evidence="1" type="ORF">JBS370_LOCUS23008</name>
</gene>
<proteinExistence type="predicted"/>
<dbReference type="AlphaFoldDB" id="A0A819JXU0"/>
<protein>
    <submittedName>
        <fullName evidence="1">Uncharacterized protein</fullName>
    </submittedName>
</protein>
<name>A0A819JXU0_9BILA</name>